<accession>A0A0N9W2T5</accession>
<evidence type="ECO:0000313" key="4">
    <source>
        <dbReference type="Proteomes" id="UP000064939"/>
    </source>
</evidence>
<dbReference type="Pfam" id="PF06865">
    <property type="entry name" value="Ppnp"/>
    <property type="match status" value="1"/>
</dbReference>
<dbReference type="OrthoDB" id="9793848at2"/>
<dbReference type="InterPro" id="IPR014710">
    <property type="entry name" value="RmlC-like_jellyroll"/>
</dbReference>
<dbReference type="KEGG" id="aei:AOY20_11225"/>
<evidence type="ECO:0000313" key="3">
    <source>
        <dbReference type="EMBL" id="ALH96057.1"/>
    </source>
</evidence>
<dbReference type="PANTHER" id="PTHR36540:SF1">
    <property type="entry name" value="PYRIMIDINE_PURINE NUCLEOSIDE PHOSPHORYLASE"/>
    <property type="match status" value="1"/>
</dbReference>
<keyword evidence="2" id="KW-0808">Transferase</keyword>
<reference evidence="3 4" key="1">
    <citation type="journal article" date="2015" name="Int. J. Syst. Evol. Microbiol.">
        <title>Acinetobacter equi sp. nov. isolated from horse faeces.</title>
        <authorList>
            <person name="Poppel M.T."/>
            <person name="Skiebe E."/>
            <person name="Laue M."/>
            <person name="Bergmann H."/>
            <person name="Ebersberger I."/>
            <person name="Garn T."/>
            <person name="Fruth A."/>
            <person name="Baumgardt S."/>
            <person name="Busse H.J."/>
            <person name="Wilharm G."/>
        </authorList>
    </citation>
    <scope>NUCLEOTIDE SEQUENCE [LARGE SCALE GENOMIC DNA]</scope>
    <source>
        <strain evidence="3 4">114</strain>
    </source>
</reference>
<organism evidence="3 4">
    <name type="scientific">Acinetobacter equi</name>
    <dbReference type="NCBI Taxonomy" id="1324350"/>
    <lineage>
        <taxon>Bacteria</taxon>
        <taxon>Pseudomonadati</taxon>
        <taxon>Pseudomonadota</taxon>
        <taxon>Gammaproteobacteria</taxon>
        <taxon>Moraxellales</taxon>
        <taxon>Moraxellaceae</taxon>
        <taxon>Acinetobacter</taxon>
    </lineage>
</organism>
<dbReference type="RefSeq" id="WP_054581943.1">
    <property type="nucleotide sequence ID" value="NZ_CP012808.1"/>
</dbReference>
<proteinExistence type="predicted"/>
<dbReference type="PANTHER" id="PTHR36540">
    <property type="entry name" value="PYRIMIDINE/PURINE NUCLEOSIDE PHOSPHORYLASE"/>
    <property type="match status" value="1"/>
</dbReference>
<dbReference type="Gene3D" id="2.60.120.10">
    <property type="entry name" value="Jelly Rolls"/>
    <property type="match status" value="1"/>
</dbReference>
<sequence>MTKQFDEISIAKKSLVYFEGKSISRVIEFTDGSKKTIGVILATDYPLKFKTHVVELIEIISGRCEIWIGDDEQGKVLGIGDCLEVPANSYFKIKTDGILDYICHLMKE</sequence>
<dbReference type="GO" id="GO:0005829">
    <property type="term" value="C:cytosol"/>
    <property type="evidence" value="ECO:0007669"/>
    <property type="project" value="TreeGrafter"/>
</dbReference>
<dbReference type="InterPro" id="IPR011051">
    <property type="entry name" value="RmlC_Cupin_sf"/>
</dbReference>
<dbReference type="GO" id="GO:0016154">
    <property type="term" value="F:pyrimidine-nucleoside phosphorylase activity"/>
    <property type="evidence" value="ECO:0007669"/>
    <property type="project" value="TreeGrafter"/>
</dbReference>
<dbReference type="EMBL" id="CP012808">
    <property type="protein sequence ID" value="ALH96057.1"/>
    <property type="molecule type" value="Genomic_DNA"/>
</dbReference>
<evidence type="ECO:0000256" key="2">
    <source>
        <dbReference type="ARBA" id="ARBA00022679"/>
    </source>
</evidence>
<protein>
    <submittedName>
        <fullName evidence="3">Uncharacterized protein</fullName>
    </submittedName>
</protein>
<dbReference type="GO" id="GO:0004731">
    <property type="term" value="F:purine-nucleoside phosphorylase activity"/>
    <property type="evidence" value="ECO:0007669"/>
    <property type="project" value="TreeGrafter"/>
</dbReference>
<keyword evidence="1" id="KW-0328">Glycosyltransferase</keyword>
<dbReference type="InterPro" id="IPR009664">
    <property type="entry name" value="Ppnp"/>
</dbReference>
<gene>
    <name evidence="3" type="ORF">AOY20_11225</name>
</gene>
<evidence type="ECO:0000256" key="1">
    <source>
        <dbReference type="ARBA" id="ARBA00022676"/>
    </source>
</evidence>
<dbReference type="SUPFAM" id="SSF51182">
    <property type="entry name" value="RmlC-like cupins"/>
    <property type="match status" value="1"/>
</dbReference>
<dbReference type="AlphaFoldDB" id="A0A0N9W2T5"/>
<keyword evidence="4" id="KW-1185">Reference proteome</keyword>
<dbReference type="Proteomes" id="UP000064939">
    <property type="component" value="Chromosome"/>
</dbReference>
<dbReference type="STRING" id="1324350.AOY20_11225"/>
<name>A0A0N9W2T5_9GAMM</name>